<protein>
    <submittedName>
        <fullName evidence="1">Uncharacterized protein</fullName>
    </submittedName>
</protein>
<keyword evidence="2" id="KW-1185">Reference proteome</keyword>
<proteinExistence type="predicted"/>
<organism evidence="1 2">
    <name type="scientific">Dendrobium thyrsiflorum</name>
    <name type="common">Pinecone-like raceme dendrobium</name>
    <name type="synonym">Orchid</name>
    <dbReference type="NCBI Taxonomy" id="117978"/>
    <lineage>
        <taxon>Eukaryota</taxon>
        <taxon>Viridiplantae</taxon>
        <taxon>Streptophyta</taxon>
        <taxon>Embryophyta</taxon>
        <taxon>Tracheophyta</taxon>
        <taxon>Spermatophyta</taxon>
        <taxon>Magnoliopsida</taxon>
        <taxon>Liliopsida</taxon>
        <taxon>Asparagales</taxon>
        <taxon>Orchidaceae</taxon>
        <taxon>Epidendroideae</taxon>
        <taxon>Malaxideae</taxon>
        <taxon>Dendrobiinae</taxon>
        <taxon>Dendrobium</taxon>
    </lineage>
</organism>
<name>A0ABD0UDR4_DENTH</name>
<sequence length="100" mass="11229">MATAELVSGMDDYRLKPPLFWSVVHDRLPDKKPSSPRFSEPACANPWTHLRARVGYLINFIPFLLCKLSPSGTRIIKVACFASLADLFTRCSVYPVKMGN</sequence>
<dbReference type="EMBL" id="JANQDX010000017">
    <property type="protein sequence ID" value="KAL0908501.1"/>
    <property type="molecule type" value="Genomic_DNA"/>
</dbReference>
<dbReference type="Proteomes" id="UP001552299">
    <property type="component" value="Unassembled WGS sequence"/>
</dbReference>
<evidence type="ECO:0000313" key="2">
    <source>
        <dbReference type="Proteomes" id="UP001552299"/>
    </source>
</evidence>
<accession>A0ABD0UDR4</accession>
<gene>
    <name evidence="1" type="ORF">M5K25_022998</name>
</gene>
<dbReference type="AlphaFoldDB" id="A0ABD0UDR4"/>
<comment type="caution">
    <text evidence="1">The sequence shown here is derived from an EMBL/GenBank/DDBJ whole genome shotgun (WGS) entry which is preliminary data.</text>
</comment>
<reference evidence="1 2" key="1">
    <citation type="journal article" date="2024" name="Plant Biotechnol. J.">
        <title>Dendrobium thyrsiflorum genome and its molecular insights into genes involved in important horticultural traits.</title>
        <authorList>
            <person name="Chen B."/>
            <person name="Wang J.Y."/>
            <person name="Zheng P.J."/>
            <person name="Li K.L."/>
            <person name="Liang Y.M."/>
            <person name="Chen X.F."/>
            <person name="Zhang C."/>
            <person name="Zhao X."/>
            <person name="He X."/>
            <person name="Zhang G.Q."/>
            <person name="Liu Z.J."/>
            <person name="Xu Q."/>
        </authorList>
    </citation>
    <scope>NUCLEOTIDE SEQUENCE [LARGE SCALE GENOMIC DNA]</scope>
    <source>
        <strain evidence="1">GZMU011</strain>
    </source>
</reference>
<evidence type="ECO:0000313" key="1">
    <source>
        <dbReference type="EMBL" id="KAL0908501.1"/>
    </source>
</evidence>